<dbReference type="PROSITE" id="PS01186">
    <property type="entry name" value="EGF_2"/>
    <property type="match status" value="1"/>
</dbReference>
<dbReference type="Proteomes" id="UP000276133">
    <property type="component" value="Unassembled WGS sequence"/>
</dbReference>
<dbReference type="InterPro" id="IPR000742">
    <property type="entry name" value="EGF"/>
</dbReference>
<keyword evidence="2" id="KW-0732">Signal</keyword>
<evidence type="ECO:0000256" key="3">
    <source>
        <dbReference type="ARBA" id="ARBA00022737"/>
    </source>
</evidence>
<dbReference type="InterPro" id="IPR001881">
    <property type="entry name" value="EGF-like_Ca-bd_dom"/>
</dbReference>
<dbReference type="PROSITE" id="PS00010">
    <property type="entry name" value="ASX_HYDROXYL"/>
    <property type="match status" value="1"/>
</dbReference>
<keyword evidence="3" id="KW-0677">Repeat</keyword>
<accession>A0A3M7QHE2</accession>
<keyword evidence="4 5" id="KW-1015">Disulfide bond</keyword>
<dbReference type="InterPro" id="IPR016186">
    <property type="entry name" value="C-type_lectin-like/link_sf"/>
</dbReference>
<dbReference type="InterPro" id="IPR000152">
    <property type="entry name" value="EGF-type_Asp/Asn_hydroxyl_site"/>
</dbReference>
<evidence type="ECO:0000256" key="5">
    <source>
        <dbReference type="PROSITE-ProRule" id="PRU00076"/>
    </source>
</evidence>
<feature type="domain" description="EGF-like" evidence="6">
    <location>
        <begin position="30"/>
        <end position="66"/>
    </location>
</feature>
<gene>
    <name evidence="7" type="ORF">BpHYR1_025299</name>
</gene>
<evidence type="ECO:0000256" key="4">
    <source>
        <dbReference type="ARBA" id="ARBA00023157"/>
    </source>
</evidence>
<reference evidence="7 8" key="1">
    <citation type="journal article" date="2018" name="Sci. Rep.">
        <title>Genomic signatures of local adaptation to the degree of environmental predictability in rotifers.</title>
        <authorList>
            <person name="Franch-Gras L."/>
            <person name="Hahn C."/>
            <person name="Garcia-Roger E.M."/>
            <person name="Carmona M.J."/>
            <person name="Serra M."/>
            <person name="Gomez A."/>
        </authorList>
    </citation>
    <scope>NUCLEOTIDE SEQUENCE [LARGE SCALE GENOMIC DNA]</scope>
    <source>
        <strain evidence="7">HYR1</strain>
    </source>
</reference>
<dbReference type="PROSITE" id="PS50026">
    <property type="entry name" value="EGF_3"/>
    <property type="match status" value="1"/>
</dbReference>
<organism evidence="7 8">
    <name type="scientific">Brachionus plicatilis</name>
    <name type="common">Marine rotifer</name>
    <name type="synonym">Brachionus muelleri</name>
    <dbReference type="NCBI Taxonomy" id="10195"/>
    <lineage>
        <taxon>Eukaryota</taxon>
        <taxon>Metazoa</taxon>
        <taxon>Spiralia</taxon>
        <taxon>Gnathifera</taxon>
        <taxon>Rotifera</taxon>
        <taxon>Eurotatoria</taxon>
        <taxon>Monogononta</taxon>
        <taxon>Pseudotrocha</taxon>
        <taxon>Ploima</taxon>
        <taxon>Brachionidae</taxon>
        <taxon>Brachionus</taxon>
    </lineage>
</organism>
<dbReference type="AlphaFoldDB" id="A0A3M7QHE2"/>
<evidence type="ECO:0000313" key="8">
    <source>
        <dbReference type="Proteomes" id="UP000276133"/>
    </source>
</evidence>
<evidence type="ECO:0000256" key="1">
    <source>
        <dbReference type="ARBA" id="ARBA00022536"/>
    </source>
</evidence>
<dbReference type="Pfam" id="PF00008">
    <property type="entry name" value="EGF"/>
    <property type="match status" value="1"/>
</dbReference>
<dbReference type="EMBL" id="REGN01006138">
    <property type="protein sequence ID" value="RNA10662.1"/>
    <property type="molecule type" value="Genomic_DNA"/>
</dbReference>
<dbReference type="CDD" id="cd00054">
    <property type="entry name" value="EGF_CA"/>
    <property type="match status" value="1"/>
</dbReference>
<proteinExistence type="predicted"/>
<feature type="disulfide bond" evidence="5">
    <location>
        <begin position="56"/>
        <end position="65"/>
    </location>
</feature>
<protein>
    <submittedName>
        <fullName evidence="7">Neurocan core</fullName>
    </submittedName>
</protein>
<evidence type="ECO:0000259" key="6">
    <source>
        <dbReference type="PROSITE" id="PS50026"/>
    </source>
</evidence>
<dbReference type="Gene3D" id="3.10.100.10">
    <property type="entry name" value="Mannose-Binding Protein A, subunit A"/>
    <property type="match status" value="1"/>
</dbReference>
<dbReference type="FunFam" id="2.10.25.10:FF:000066">
    <property type="entry name" value="FAT atypical cadherin 4"/>
    <property type="match status" value="1"/>
</dbReference>
<keyword evidence="8" id="KW-1185">Reference proteome</keyword>
<dbReference type="GO" id="GO:0005509">
    <property type="term" value="F:calcium ion binding"/>
    <property type="evidence" value="ECO:0007669"/>
    <property type="project" value="InterPro"/>
</dbReference>
<dbReference type="SUPFAM" id="SSF57196">
    <property type="entry name" value="EGF/Laminin"/>
    <property type="match status" value="1"/>
</dbReference>
<name>A0A3M7QHE2_BRAPC</name>
<dbReference type="OrthoDB" id="283575at2759"/>
<evidence type="ECO:0000256" key="2">
    <source>
        <dbReference type="ARBA" id="ARBA00022729"/>
    </source>
</evidence>
<comment type="caution">
    <text evidence="5">Lacks conserved residue(s) required for the propagation of feature annotation.</text>
</comment>
<dbReference type="InterPro" id="IPR016187">
    <property type="entry name" value="CTDL_fold"/>
</dbReference>
<dbReference type="PROSITE" id="PS00022">
    <property type="entry name" value="EGF_1"/>
    <property type="match status" value="1"/>
</dbReference>
<dbReference type="SUPFAM" id="SSF56436">
    <property type="entry name" value="C-type lectin-like"/>
    <property type="match status" value="1"/>
</dbReference>
<dbReference type="STRING" id="10195.A0A3M7QHE2"/>
<dbReference type="SMART" id="SM00181">
    <property type="entry name" value="EGF"/>
    <property type="match status" value="1"/>
</dbReference>
<sequence length="216" mass="25297">MNFANFLHTEYAFSRLMNSNLNVAYKKKLITNHCESSPCMNGASCFNRIDGYECFCEFGFFGHNCSKEMQNYFCSSGFYRLNETEPCKPCWTEFHTNYPYPFNCYHFLQTRLDFESAKAYCESLNSTLWAPKTLTERALSFTKNSFFLFGFGNEYWLNSEINYVGEPFVWPDGSKILYSHYTHFIDNGGGNDTFLNENVLEKFNISNIIQKIFKKT</sequence>
<evidence type="ECO:0000313" key="7">
    <source>
        <dbReference type="EMBL" id="RNA10662.1"/>
    </source>
</evidence>
<dbReference type="SMART" id="SM00179">
    <property type="entry name" value="EGF_CA"/>
    <property type="match status" value="1"/>
</dbReference>
<comment type="caution">
    <text evidence="7">The sequence shown here is derived from an EMBL/GenBank/DDBJ whole genome shotgun (WGS) entry which is preliminary data.</text>
</comment>
<keyword evidence="1 5" id="KW-0245">EGF-like domain</keyword>
<dbReference type="Gene3D" id="2.10.25.10">
    <property type="entry name" value="Laminin"/>
    <property type="match status" value="1"/>
</dbReference>